<name>A0A0V1HUB5_9BILA</name>
<accession>A0A0V1HUB5</accession>
<comment type="caution">
    <text evidence="1">The sequence shown here is derived from an EMBL/GenBank/DDBJ whole genome shotgun (WGS) entry which is preliminary data.</text>
</comment>
<reference evidence="1 2" key="1">
    <citation type="submission" date="2015-01" db="EMBL/GenBank/DDBJ databases">
        <title>Evolution of Trichinella species and genotypes.</title>
        <authorList>
            <person name="Korhonen P.K."/>
            <person name="Edoardo P."/>
            <person name="Giuseppe L.R."/>
            <person name="Gasser R.B."/>
        </authorList>
    </citation>
    <scope>NUCLEOTIDE SEQUENCE [LARGE SCALE GENOMIC DNA]</scope>
    <source>
        <strain evidence="1">ISS1029</strain>
    </source>
</reference>
<organism evidence="1 2">
    <name type="scientific">Trichinella zimbabwensis</name>
    <dbReference type="NCBI Taxonomy" id="268475"/>
    <lineage>
        <taxon>Eukaryota</taxon>
        <taxon>Metazoa</taxon>
        <taxon>Ecdysozoa</taxon>
        <taxon>Nematoda</taxon>
        <taxon>Enoplea</taxon>
        <taxon>Dorylaimia</taxon>
        <taxon>Trichinellida</taxon>
        <taxon>Trichinellidae</taxon>
        <taxon>Trichinella</taxon>
    </lineage>
</organism>
<dbReference type="Proteomes" id="UP000055024">
    <property type="component" value="Unassembled WGS sequence"/>
</dbReference>
<dbReference type="EMBL" id="JYDP01000025">
    <property type="protein sequence ID" value="KRZ14344.1"/>
    <property type="molecule type" value="Genomic_DNA"/>
</dbReference>
<proteinExistence type="predicted"/>
<gene>
    <name evidence="1" type="ORF">T11_17951</name>
</gene>
<evidence type="ECO:0000313" key="2">
    <source>
        <dbReference type="Proteomes" id="UP000055024"/>
    </source>
</evidence>
<keyword evidence="2" id="KW-1185">Reference proteome</keyword>
<protein>
    <submittedName>
        <fullName evidence="1">Uncharacterized protein</fullName>
    </submittedName>
</protein>
<dbReference type="AlphaFoldDB" id="A0A0V1HUB5"/>
<evidence type="ECO:0000313" key="1">
    <source>
        <dbReference type="EMBL" id="KRZ14344.1"/>
    </source>
</evidence>
<sequence length="72" mass="8331">MVYTFGRKAYPILILQEKKIRRRFDRVSEGHKKKLHSSSSVGDQLSALMVKMGKNQGDWSFQAMRCKTAMHS</sequence>